<name>A0ABW9QXE3_9ACTN</name>
<dbReference type="EMBL" id="WJHE01001052">
    <property type="protein sequence ID" value="MST34525.1"/>
    <property type="molecule type" value="Genomic_DNA"/>
</dbReference>
<accession>A0ABW9QXE3</accession>
<evidence type="ECO:0000313" key="2">
    <source>
        <dbReference type="Proteomes" id="UP000437736"/>
    </source>
</evidence>
<evidence type="ECO:0000313" key="1">
    <source>
        <dbReference type="EMBL" id="MST34525.1"/>
    </source>
</evidence>
<comment type="caution">
    <text evidence="1">The sequence shown here is derived from an EMBL/GenBank/DDBJ whole genome shotgun (WGS) entry which is preliminary data.</text>
</comment>
<reference evidence="1 2" key="1">
    <citation type="submission" date="2019-11" db="EMBL/GenBank/DDBJ databases">
        <title>Acidiferrimicrobium australis gen. nov., sp. nov., an acidophilic and obligately heterotrophic, member of the Actinobacteria that catalyses dissimilatory oxido- reduction of iron isolated from metal-rich acidic water in Chile.</title>
        <authorList>
            <person name="Gonzalez D."/>
            <person name="Huber K."/>
            <person name="Hedrich S."/>
            <person name="Rojas-Villalobos C."/>
            <person name="Quatrini R."/>
            <person name="Dinamarca M.A."/>
            <person name="Schwarz A."/>
            <person name="Canales C."/>
            <person name="Nancucheo I."/>
        </authorList>
    </citation>
    <scope>NUCLEOTIDE SEQUENCE [LARGE SCALE GENOMIC DNA]</scope>
    <source>
        <strain evidence="1 2">USS-CCA1</strain>
    </source>
</reference>
<sequence>MSTPEPVATLEDAMGVDQLELEVRQLAGVTFVGVGRRDGSLLVEVAAADGADLASLRAEVHRLAAALVDGPVVVEVLGRTDENRPEARVRLQVTLPLPGTTAAELHLAYRQRRTAVQADESDGLAVAGAVLAGLAALGLPAPWSATAVHALPEEIGAGALVVLEHHRSGETRRGVARGRSQADAVARAVLNALNRFLEGARPGGAGAACA</sequence>
<gene>
    <name evidence="1" type="ORF">GHK86_17580</name>
</gene>
<keyword evidence="2" id="KW-1185">Reference proteome</keyword>
<organism evidence="1 2">
    <name type="scientific">Acidiferrimicrobium australe</name>
    <dbReference type="NCBI Taxonomy" id="2664430"/>
    <lineage>
        <taxon>Bacteria</taxon>
        <taxon>Bacillati</taxon>
        <taxon>Actinomycetota</taxon>
        <taxon>Acidimicrobiia</taxon>
        <taxon>Acidimicrobiales</taxon>
        <taxon>Acidimicrobiaceae</taxon>
        <taxon>Acidiferrimicrobium</taxon>
    </lineage>
</organism>
<dbReference type="Proteomes" id="UP000437736">
    <property type="component" value="Unassembled WGS sequence"/>
</dbReference>
<protein>
    <submittedName>
        <fullName evidence="1">Uncharacterized protein</fullName>
    </submittedName>
</protein>
<proteinExistence type="predicted"/>